<dbReference type="Gene3D" id="1.50.10.20">
    <property type="match status" value="1"/>
</dbReference>
<dbReference type="AlphaFoldDB" id="A0A381Y143"/>
<reference evidence="2" key="1">
    <citation type="submission" date="2018-05" db="EMBL/GenBank/DDBJ databases">
        <authorList>
            <person name="Lanie J.A."/>
            <person name="Ng W.-L."/>
            <person name="Kazmierczak K.M."/>
            <person name="Andrzejewski T.M."/>
            <person name="Davidsen T.M."/>
            <person name="Wayne K.J."/>
            <person name="Tettelin H."/>
            <person name="Glass J.I."/>
            <person name="Rusch D."/>
            <person name="Podicherti R."/>
            <person name="Tsui H.-C.T."/>
            <person name="Winkler M.E."/>
        </authorList>
    </citation>
    <scope>NUCLEOTIDE SEQUENCE</scope>
</reference>
<dbReference type="SUPFAM" id="SSF48208">
    <property type="entry name" value="Six-hairpin glycosidases"/>
    <property type="match status" value="1"/>
</dbReference>
<dbReference type="Gene3D" id="3.40.30.10">
    <property type="entry name" value="Glutaredoxin"/>
    <property type="match status" value="1"/>
</dbReference>
<feature type="domain" description="Spermatogenesis-associated protein 20-like TRX" evidence="1">
    <location>
        <begin position="1"/>
        <end position="138"/>
    </location>
</feature>
<dbReference type="GO" id="GO:0005975">
    <property type="term" value="P:carbohydrate metabolic process"/>
    <property type="evidence" value="ECO:0007669"/>
    <property type="project" value="InterPro"/>
</dbReference>
<feature type="non-terminal residue" evidence="2">
    <location>
        <position position="1"/>
    </location>
</feature>
<dbReference type="EMBL" id="UINC01017024">
    <property type="protein sequence ID" value="SVA70412.1"/>
    <property type="molecule type" value="Genomic_DNA"/>
</dbReference>
<dbReference type="SUPFAM" id="SSF52833">
    <property type="entry name" value="Thioredoxin-like"/>
    <property type="match status" value="1"/>
</dbReference>
<proteinExistence type="predicted"/>
<dbReference type="PANTHER" id="PTHR42899">
    <property type="entry name" value="SPERMATOGENESIS-ASSOCIATED PROTEIN 20"/>
    <property type="match status" value="1"/>
</dbReference>
<name>A0A381Y143_9ZZZZ</name>
<dbReference type="InterPro" id="IPR012341">
    <property type="entry name" value="6hp_glycosidase-like_sf"/>
</dbReference>
<accession>A0A381Y143</accession>
<dbReference type="InterPro" id="IPR008928">
    <property type="entry name" value="6-hairpin_glycosidase_sf"/>
</dbReference>
<dbReference type="InterPro" id="IPR024705">
    <property type="entry name" value="Ssp411"/>
</dbReference>
<dbReference type="Pfam" id="PF03190">
    <property type="entry name" value="Thioredox_DsbH"/>
    <property type="match status" value="1"/>
</dbReference>
<dbReference type="Gene3D" id="1.50.10.10">
    <property type="match status" value="1"/>
</dbReference>
<evidence type="ECO:0000259" key="1">
    <source>
        <dbReference type="Pfam" id="PF03190"/>
    </source>
</evidence>
<dbReference type="PANTHER" id="PTHR42899:SF1">
    <property type="entry name" value="SPERMATOGENESIS-ASSOCIATED PROTEIN 20"/>
    <property type="match status" value="1"/>
</dbReference>
<dbReference type="InterPro" id="IPR036249">
    <property type="entry name" value="Thioredoxin-like_sf"/>
</dbReference>
<sequence length="667" mass="76853">WGEEEFAKAKALDRPVFLSIGYSTCHWCHVMEHESFEDEEVANLMNQYFISIKVDREERPEIDHVYMSVCRAMTGRGGWPLTIIMTPDKEPFFAGTYFPKHGRGNRPGMMQLIPSISKNWNQDREKLSGNISKIKDYLERTNTKPIGDFPNESILNDGFSQFLKRYDHEFGGFGKAPKFPSPQDFIFLLRYYHKTKDESALIMVENTLKHMQQGGIWDHIGFGFHRYSTDREWLTPHFEKMLYDQAMLSLAYLETYQITGNEFYAETARNIFTYVLRDMTSPEGGFYSAEDADSEGEEGLFYLWTMDEIKQILGTEDGGRFITAYNMTEKGNFRDEATRQFNGKNILHQKGNLKGLSRNLKISEKDLREFIQNCRTKLMKEREKRIHPLKDDKILTDWNGLMIAALSKGASVLQEPTYLKSAEKAADFVVKNLRDSKGKLLKRYRNGDAGLDGHLDDYAFMVWGLLNLYEAGFDTKQLNRAIKLSEIMEKDFNDNEGGGFFLGSDQSEKLIIRAKTGYDGAIPSGNSIAVLIFNRLYRMTGNLRWANLSEKTLRSFSKDLKQMPSGYTAMILGFMYDAYGSKEIVVVGNGRHKETQLLLEELQSLYIPQKIMLFKDTNKRHNPLTKIASWTENHSAQNNKPTIYICEDFACRLPTTNLKKAIELIQN</sequence>
<organism evidence="2">
    <name type="scientific">marine metagenome</name>
    <dbReference type="NCBI Taxonomy" id="408172"/>
    <lineage>
        <taxon>unclassified sequences</taxon>
        <taxon>metagenomes</taxon>
        <taxon>ecological metagenomes</taxon>
    </lineage>
</organism>
<evidence type="ECO:0000313" key="2">
    <source>
        <dbReference type="EMBL" id="SVA70412.1"/>
    </source>
</evidence>
<dbReference type="InterPro" id="IPR004879">
    <property type="entry name" value="Ssp411-like_TRX"/>
</dbReference>
<protein>
    <recommendedName>
        <fullName evidence="1">Spermatogenesis-associated protein 20-like TRX domain-containing protein</fullName>
    </recommendedName>
</protein>
<dbReference type="PIRSF" id="PIRSF006402">
    <property type="entry name" value="UCP006402_thioredoxin"/>
    <property type="match status" value="1"/>
</dbReference>
<gene>
    <name evidence="2" type="ORF">METZ01_LOCUS123266</name>
</gene>
<dbReference type="CDD" id="cd02955">
    <property type="entry name" value="SSP411"/>
    <property type="match status" value="1"/>
</dbReference>